<reference evidence="2" key="2">
    <citation type="submission" date="2023-05" db="EMBL/GenBank/DDBJ databases">
        <authorList>
            <person name="Fouks B."/>
        </authorList>
    </citation>
    <scope>NUCLEOTIDE SEQUENCE</scope>
    <source>
        <strain evidence="2">Stay&amp;Tobe</strain>
        <tissue evidence="2">Testes</tissue>
    </source>
</reference>
<accession>A0AAD8EFW8</accession>
<protein>
    <submittedName>
        <fullName evidence="2">Uncharacterized protein</fullName>
    </submittedName>
</protein>
<sequence>NEMTEFTTSKSKCIYQFVQLHDPGIIDLWARLFITAFSLFLAPFYTSYNIIKHFGVGALAASVLEEAMV</sequence>
<dbReference type="AlphaFoldDB" id="A0AAD8EFW8"/>
<proteinExistence type="predicted"/>
<feature type="non-terminal residue" evidence="2">
    <location>
        <position position="69"/>
    </location>
</feature>
<gene>
    <name evidence="2" type="ORF">L9F63_028102</name>
</gene>
<reference evidence="2" key="1">
    <citation type="journal article" date="2023" name="IScience">
        <title>Live-bearing cockroach genome reveals convergent evolutionary mechanisms linked to viviparity in insects and beyond.</title>
        <authorList>
            <person name="Fouks B."/>
            <person name="Harrison M.C."/>
            <person name="Mikhailova A.A."/>
            <person name="Marchal E."/>
            <person name="English S."/>
            <person name="Carruthers M."/>
            <person name="Jennings E.C."/>
            <person name="Chiamaka E.L."/>
            <person name="Frigard R.A."/>
            <person name="Pippel M."/>
            <person name="Attardo G.M."/>
            <person name="Benoit J.B."/>
            <person name="Bornberg-Bauer E."/>
            <person name="Tobe S.S."/>
        </authorList>
    </citation>
    <scope>NUCLEOTIDE SEQUENCE</scope>
    <source>
        <tissue evidence="2">Testes</tissue>
    </source>
</reference>
<evidence type="ECO:0000313" key="3">
    <source>
        <dbReference type="Proteomes" id="UP001233999"/>
    </source>
</evidence>
<feature type="transmembrane region" description="Helical" evidence="1">
    <location>
        <begin position="28"/>
        <end position="45"/>
    </location>
</feature>
<organism evidence="2 3">
    <name type="scientific">Diploptera punctata</name>
    <name type="common">Pacific beetle cockroach</name>
    <dbReference type="NCBI Taxonomy" id="6984"/>
    <lineage>
        <taxon>Eukaryota</taxon>
        <taxon>Metazoa</taxon>
        <taxon>Ecdysozoa</taxon>
        <taxon>Arthropoda</taxon>
        <taxon>Hexapoda</taxon>
        <taxon>Insecta</taxon>
        <taxon>Pterygota</taxon>
        <taxon>Neoptera</taxon>
        <taxon>Polyneoptera</taxon>
        <taxon>Dictyoptera</taxon>
        <taxon>Blattodea</taxon>
        <taxon>Blaberoidea</taxon>
        <taxon>Blaberidae</taxon>
        <taxon>Diplopterinae</taxon>
        <taxon>Diploptera</taxon>
    </lineage>
</organism>
<dbReference type="Proteomes" id="UP001233999">
    <property type="component" value="Unassembled WGS sequence"/>
</dbReference>
<keyword evidence="1" id="KW-0812">Transmembrane</keyword>
<dbReference type="EMBL" id="JASPKZ010005502">
    <property type="protein sequence ID" value="KAJ9588596.1"/>
    <property type="molecule type" value="Genomic_DNA"/>
</dbReference>
<name>A0AAD8EFW8_DIPPU</name>
<evidence type="ECO:0000313" key="2">
    <source>
        <dbReference type="EMBL" id="KAJ9588596.1"/>
    </source>
</evidence>
<comment type="caution">
    <text evidence="2">The sequence shown here is derived from an EMBL/GenBank/DDBJ whole genome shotgun (WGS) entry which is preliminary data.</text>
</comment>
<feature type="non-terminal residue" evidence="2">
    <location>
        <position position="1"/>
    </location>
</feature>
<evidence type="ECO:0000256" key="1">
    <source>
        <dbReference type="SAM" id="Phobius"/>
    </source>
</evidence>
<keyword evidence="3" id="KW-1185">Reference proteome</keyword>
<keyword evidence="1" id="KW-1133">Transmembrane helix</keyword>
<keyword evidence="1" id="KW-0472">Membrane</keyword>